<comment type="caution">
    <text evidence="2">The sequence shown here is derived from an EMBL/GenBank/DDBJ whole genome shotgun (WGS) entry which is preliminary data.</text>
</comment>
<evidence type="ECO:0000313" key="2">
    <source>
        <dbReference type="EMBL" id="RYO73766.1"/>
    </source>
</evidence>
<reference evidence="2 3" key="1">
    <citation type="submission" date="2018-06" db="EMBL/GenBank/DDBJ databases">
        <title>Complete Genomes of Monosporascus.</title>
        <authorList>
            <person name="Robinson A.J."/>
            <person name="Natvig D.O."/>
        </authorList>
    </citation>
    <scope>NUCLEOTIDE SEQUENCE [LARGE SCALE GENOMIC DNA]</scope>
    <source>
        <strain evidence="2 3">CBS 609.92</strain>
    </source>
</reference>
<evidence type="ECO:0000256" key="1">
    <source>
        <dbReference type="SAM" id="MobiDB-lite"/>
    </source>
</evidence>
<feature type="compositionally biased region" description="Polar residues" evidence="1">
    <location>
        <begin position="212"/>
        <end position="221"/>
    </location>
</feature>
<protein>
    <submittedName>
        <fullName evidence="2">Uncharacterized protein</fullName>
    </submittedName>
</protein>
<feature type="compositionally biased region" description="Polar residues" evidence="1">
    <location>
        <begin position="29"/>
        <end position="47"/>
    </location>
</feature>
<feature type="compositionally biased region" description="Basic and acidic residues" evidence="1">
    <location>
        <begin position="1"/>
        <end position="28"/>
    </location>
</feature>
<name>A0ABY0GTY3_9PEZI</name>
<keyword evidence="3" id="KW-1185">Reference proteome</keyword>
<accession>A0ABY0GTY3</accession>
<feature type="region of interest" description="Disordered" evidence="1">
    <location>
        <begin position="1"/>
        <end position="134"/>
    </location>
</feature>
<organism evidence="2 3">
    <name type="scientific">Monosporascus cannonballus</name>
    <dbReference type="NCBI Taxonomy" id="155416"/>
    <lineage>
        <taxon>Eukaryota</taxon>
        <taxon>Fungi</taxon>
        <taxon>Dikarya</taxon>
        <taxon>Ascomycota</taxon>
        <taxon>Pezizomycotina</taxon>
        <taxon>Sordariomycetes</taxon>
        <taxon>Xylariomycetidae</taxon>
        <taxon>Xylariales</taxon>
        <taxon>Xylariales incertae sedis</taxon>
        <taxon>Monosporascus</taxon>
    </lineage>
</organism>
<dbReference type="EMBL" id="QJNS01000752">
    <property type="protein sequence ID" value="RYO73766.1"/>
    <property type="molecule type" value="Genomic_DNA"/>
</dbReference>
<sequence>MDLGRHGTENHVILEGRPRHLCDQKTPKDTPSNNGRHVKVPSNTLQKPPTIVHRQFQVTQDPTNTASKPATPVPSKRKPSRSVSSSPLFVRNENHEGESNKETIGSDPINKGATASRNGDTVVRGDGARRPGGDTGKLCAAFIKEPPTKTAGKSQVSTGSPVFPPSLILRRSPPKAKANTLSDAVALISLRESHVAIAPKALKKSSIPRPNKTPTSPTDAQPVTGVHGTVRQRTPFPETPDHASAPAASLSKTVVGEYSEGLSRRIARVQA</sequence>
<feature type="region of interest" description="Disordered" evidence="1">
    <location>
        <begin position="147"/>
        <end position="169"/>
    </location>
</feature>
<proteinExistence type="predicted"/>
<feature type="compositionally biased region" description="Polar residues" evidence="1">
    <location>
        <begin position="56"/>
        <end position="68"/>
    </location>
</feature>
<evidence type="ECO:0000313" key="3">
    <source>
        <dbReference type="Proteomes" id="UP000294003"/>
    </source>
</evidence>
<feature type="compositionally biased region" description="Basic and acidic residues" evidence="1">
    <location>
        <begin position="92"/>
        <end position="101"/>
    </location>
</feature>
<feature type="region of interest" description="Disordered" evidence="1">
    <location>
        <begin position="201"/>
        <end position="249"/>
    </location>
</feature>
<gene>
    <name evidence="2" type="ORF">DL762_010396</name>
</gene>
<feature type="compositionally biased region" description="Polar residues" evidence="1">
    <location>
        <begin position="151"/>
        <end position="160"/>
    </location>
</feature>
<dbReference type="Proteomes" id="UP000294003">
    <property type="component" value="Unassembled WGS sequence"/>
</dbReference>